<keyword evidence="3" id="KW-1185">Reference proteome</keyword>
<gene>
    <name evidence="2" type="ORF">DRE_06446</name>
</gene>
<proteinExistence type="predicted"/>
<feature type="region of interest" description="Disordered" evidence="1">
    <location>
        <begin position="591"/>
        <end position="708"/>
    </location>
</feature>
<evidence type="ECO:0000313" key="2">
    <source>
        <dbReference type="EMBL" id="EWC44808.1"/>
    </source>
</evidence>
<evidence type="ECO:0000256" key="1">
    <source>
        <dbReference type="SAM" id="MobiDB-lite"/>
    </source>
</evidence>
<sequence>MLFGQGRRARPAPHMHRYDDDIGGYGDIPRKVTVFVHPSKRPYLAPFRRVQTFERLLQYISTLPHPQIQYIANANPGRANRACQDMLFSGQWQLVDSLGCIIRPEDWEELAHAGMNITVDTMAYESQASEETATMPQPVAVDGGRDVSVAPSQFGSTEIAGDLLEVQSSLDPAARQRDTSVARRSRFGAGGVFIPQIPQYREIPRYPGASTLDVGELEGEENLEPPQGLPPPNGFVMPPKPTLWASKNAVMSPSAVEFKPGAGFGTEIVPDENPILSFHGEHARRSMDISMTKPPSPPETIIAASKPDLPHFHYQPSAYGAFKAPMGSEDGGGVPVSAPAEPVGENLRAAPVPSAGSVEWEKATPVTSLPEGIGASAAGVKALDKKEEGDEVRGEPRIALEIEKDDAVSVPETVVVVALPKPVDRKPTEVADVGVSGPTAGQEDTIKLKAEAKTDETTINGGPLVPSVGPEAKLNGGNLLSYDKGLGVGAQNGQPRVNIGAQSAPVTTAPKPDIPEATTIANAPKPAGGNKPEALIPAPLPAPLLAPLPAPLPKDPEPVVKLPVKVNPQPKTEPTPELPRQRAMSFKWAEEPEYDETTKAKAKPPAPPAPAWAPEPESSGGDWGVDPAPEGDGTGWGDWSTPAPGSNYEAEWDSRGHVAIPVDDNNEWAPTPTRRESKPVEAPKPKKPQPLKAPSEPKNQPSGLQGSSWATLSSLSQHFASRPTPIVAPNRPAMTTAKADPVKYLSGPSASVSQGSEQGRGSVSGTSSALSNHPGHQKKPSAYYYTHFVPPLGVNAPITHKASFSKTTSIRSIVRRYAKTFENARLLALVENLSQNPRFNIGIAGSQNGKAMIYRVEAEQRLEECNFGLSEFWLSVIF</sequence>
<dbReference type="EMBL" id="KI966434">
    <property type="protein sequence ID" value="EWC44808.1"/>
    <property type="molecule type" value="Genomic_DNA"/>
</dbReference>
<protein>
    <submittedName>
        <fullName evidence="2">Uncharacterized protein</fullName>
    </submittedName>
</protein>
<accession>W7HXZ8</accession>
<feature type="compositionally biased region" description="Basic and acidic residues" evidence="1">
    <location>
        <begin position="673"/>
        <end position="684"/>
    </location>
</feature>
<reference evidence="2 3" key="1">
    <citation type="submission" date="2013-05" db="EMBL/GenBank/DDBJ databases">
        <title>Drechslerella stenobrocha genome reveals carnivorous origination and mechanical trapping mechanism of predatory fungi.</title>
        <authorList>
            <person name="Liu X."/>
            <person name="Zhang W."/>
            <person name="Liu K."/>
        </authorList>
    </citation>
    <scope>NUCLEOTIDE SEQUENCE [LARGE SCALE GENOMIC DNA]</scope>
    <source>
        <strain evidence="2 3">248</strain>
    </source>
</reference>
<organism evidence="2 3">
    <name type="scientific">Drechslerella stenobrocha 248</name>
    <dbReference type="NCBI Taxonomy" id="1043628"/>
    <lineage>
        <taxon>Eukaryota</taxon>
        <taxon>Fungi</taxon>
        <taxon>Dikarya</taxon>
        <taxon>Ascomycota</taxon>
        <taxon>Pezizomycotina</taxon>
        <taxon>Orbiliomycetes</taxon>
        <taxon>Orbiliales</taxon>
        <taxon>Orbiliaceae</taxon>
        <taxon>Drechslerella</taxon>
    </lineage>
</organism>
<feature type="compositionally biased region" description="Polar residues" evidence="1">
    <location>
        <begin position="748"/>
        <end position="771"/>
    </location>
</feature>
<feature type="region of interest" description="Disordered" evidence="1">
    <location>
        <begin position="564"/>
        <end position="583"/>
    </location>
</feature>
<dbReference type="OrthoDB" id="5430068at2759"/>
<evidence type="ECO:0000313" key="3">
    <source>
        <dbReference type="Proteomes" id="UP000024837"/>
    </source>
</evidence>
<dbReference type="HOGENOM" id="CLU_327608_0_0_1"/>
<feature type="compositionally biased region" description="Pro residues" evidence="1">
    <location>
        <begin position="604"/>
        <end position="613"/>
    </location>
</feature>
<dbReference type="Proteomes" id="UP000024837">
    <property type="component" value="Unassembled WGS sequence"/>
</dbReference>
<feature type="region of interest" description="Disordered" evidence="1">
    <location>
        <begin position="744"/>
        <end position="777"/>
    </location>
</feature>
<dbReference type="AlphaFoldDB" id="W7HXZ8"/>
<name>W7HXZ8_9PEZI</name>
<feature type="compositionally biased region" description="Polar residues" evidence="1">
    <location>
        <begin position="697"/>
        <end position="708"/>
    </location>
</feature>